<dbReference type="OrthoDB" id="4344161at2759"/>
<organism evidence="1 2">
    <name type="scientific">Penicillium desertorum</name>
    <dbReference type="NCBI Taxonomy" id="1303715"/>
    <lineage>
        <taxon>Eukaryota</taxon>
        <taxon>Fungi</taxon>
        <taxon>Dikarya</taxon>
        <taxon>Ascomycota</taxon>
        <taxon>Pezizomycotina</taxon>
        <taxon>Eurotiomycetes</taxon>
        <taxon>Eurotiomycetidae</taxon>
        <taxon>Eurotiales</taxon>
        <taxon>Aspergillaceae</taxon>
        <taxon>Penicillium</taxon>
    </lineage>
</organism>
<name>A0A9X0BRM7_9EURO</name>
<dbReference type="Proteomes" id="UP001147760">
    <property type="component" value="Unassembled WGS sequence"/>
</dbReference>
<sequence>MMQEYIDDSDLWMNFNDCKLEHLEPDVRKNLGTNKSLRKGFVNIFKIAVECLKANRVPTVKNLEADCNDQNEWPPNTKNYLRRAGTQMGCRAVLRYMFDAAKENDEYAGDGQCQRILKEEWSDLPTCRNDHEFEFVARACGYGNEDDTEEFIWIPYW</sequence>
<accession>A0A9X0BRM7</accession>
<protein>
    <submittedName>
        <fullName evidence="1">Zinc knuckle transcription factor</fullName>
    </submittedName>
</protein>
<dbReference type="AlphaFoldDB" id="A0A9X0BRM7"/>
<reference evidence="1" key="1">
    <citation type="submission" date="2022-12" db="EMBL/GenBank/DDBJ databases">
        <authorList>
            <person name="Petersen C."/>
        </authorList>
    </citation>
    <scope>NUCLEOTIDE SEQUENCE</scope>
    <source>
        <strain evidence="1">IBT 17660</strain>
    </source>
</reference>
<dbReference type="EMBL" id="JAPWDO010000003">
    <property type="protein sequence ID" value="KAJ5479887.1"/>
    <property type="molecule type" value="Genomic_DNA"/>
</dbReference>
<gene>
    <name evidence="1" type="ORF">N7530_005396</name>
</gene>
<evidence type="ECO:0000313" key="1">
    <source>
        <dbReference type="EMBL" id="KAJ5479887.1"/>
    </source>
</evidence>
<keyword evidence="2" id="KW-1185">Reference proteome</keyword>
<comment type="caution">
    <text evidence="1">The sequence shown here is derived from an EMBL/GenBank/DDBJ whole genome shotgun (WGS) entry which is preliminary data.</text>
</comment>
<proteinExistence type="predicted"/>
<reference evidence="1" key="2">
    <citation type="journal article" date="2023" name="IMA Fungus">
        <title>Comparative genomic study of the Penicillium genus elucidates a diverse pangenome and 15 lateral gene transfer events.</title>
        <authorList>
            <person name="Petersen C."/>
            <person name="Sorensen T."/>
            <person name="Nielsen M.R."/>
            <person name="Sondergaard T.E."/>
            <person name="Sorensen J.L."/>
            <person name="Fitzpatrick D.A."/>
            <person name="Frisvad J.C."/>
            <person name="Nielsen K.L."/>
        </authorList>
    </citation>
    <scope>NUCLEOTIDE SEQUENCE</scope>
    <source>
        <strain evidence="1">IBT 17660</strain>
    </source>
</reference>
<evidence type="ECO:0000313" key="2">
    <source>
        <dbReference type="Proteomes" id="UP001147760"/>
    </source>
</evidence>